<evidence type="ECO:0000256" key="1">
    <source>
        <dbReference type="ARBA" id="ARBA00001946"/>
    </source>
</evidence>
<dbReference type="PROSITE" id="PS51462">
    <property type="entry name" value="NUDIX"/>
    <property type="match status" value="1"/>
</dbReference>
<dbReference type="AlphaFoldDB" id="A0A023X6E5"/>
<reference evidence="4 6" key="1">
    <citation type="submission" date="2014-03" db="EMBL/GenBank/DDBJ databases">
        <title>Complete genome sequence of the Radio-Resistant Rubrobacter radiotolerans RSPS-4.</title>
        <authorList>
            <person name="Egas C.C."/>
            <person name="Barroso C.C."/>
            <person name="Froufe H.J.C."/>
            <person name="Pacheco J.J."/>
            <person name="Albuquerque L.L."/>
            <person name="da Costa M.M.S."/>
        </authorList>
    </citation>
    <scope>NUCLEOTIDE SEQUENCE [LARGE SCALE GENOMIC DNA]</scope>
    <source>
        <strain evidence="4 6">RSPS-4</strain>
    </source>
</reference>
<dbReference type="HOGENOM" id="CLU_037162_15_0_11"/>
<evidence type="ECO:0000256" key="2">
    <source>
        <dbReference type="ARBA" id="ARBA00022801"/>
    </source>
</evidence>
<dbReference type="RefSeq" id="WP_051589844.1">
    <property type="nucleotide sequence ID" value="NZ_CP007514.1"/>
</dbReference>
<dbReference type="Proteomes" id="UP000025229">
    <property type="component" value="Chromosome"/>
</dbReference>
<dbReference type="InterPro" id="IPR015797">
    <property type="entry name" value="NUDIX_hydrolase-like_dom_sf"/>
</dbReference>
<dbReference type="EMBL" id="CP007514">
    <property type="protein sequence ID" value="AHY47923.1"/>
    <property type="molecule type" value="Genomic_DNA"/>
</dbReference>
<evidence type="ECO:0000313" key="4">
    <source>
        <dbReference type="EMBL" id="AHY47923.1"/>
    </source>
</evidence>
<dbReference type="SUPFAM" id="SSF55811">
    <property type="entry name" value="Nudix"/>
    <property type="match status" value="1"/>
</dbReference>
<name>A0A023X6E5_RUBRA</name>
<gene>
    <name evidence="4" type="ORF">RradSPS_2640</name>
    <name evidence="5" type="ORF">SIL72_00835</name>
</gene>
<accession>A0A023X6E5</accession>
<sequence>MNPADGFTAETPFRFCPADGSPLGPPRPSGGATCPVCGRSFYRNPAPAVGAAILSGGKALVTVRAREPYRGKIDVPGGFVELGEHPVDALRREVREELGVEARVLWPPVMFAPHRYGDDGVHALAIGFRTEIVSGEPSPSDDVAEVLWTSLTDLDALDFAWEHDREFIRNALRQ</sequence>
<dbReference type="eggNOG" id="COG1051">
    <property type="taxonomic scope" value="Bacteria"/>
</dbReference>
<evidence type="ECO:0000313" key="5">
    <source>
        <dbReference type="EMBL" id="MDX5892562.1"/>
    </source>
</evidence>
<evidence type="ECO:0000313" key="6">
    <source>
        <dbReference type="Proteomes" id="UP000025229"/>
    </source>
</evidence>
<dbReference type="Gene3D" id="3.90.79.10">
    <property type="entry name" value="Nucleoside Triphosphate Pyrophosphohydrolase"/>
    <property type="match status" value="1"/>
</dbReference>
<keyword evidence="2" id="KW-0378">Hydrolase</keyword>
<comment type="cofactor">
    <cofactor evidence="1">
        <name>Mg(2+)</name>
        <dbReference type="ChEBI" id="CHEBI:18420"/>
    </cofactor>
</comment>
<organism evidence="4 6">
    <name type="scientific">Rubrobacter radiotolerans</name>
    <name type="common">Arthrobacter radiotolerans</name>
    <dbReference type="NCBI Taxonomy" id="42256"/>
    <lineage>
        <taxon>Bacteria</taxon>
        <taxon>Bacillati</taxon>
        <taxon>Actinomycetota</taxon>
        <taxon>Rubrobacteria</taxon>
        <taxon>Rubrobacterales</taxon>
        <taxon>Rubrobacteraceae</taxon>
        <taxon>Rubrobacter</taxon>
    </lineage>
</organism>
<dbReference type="EMBL" id="JAWXXX010000001">
    <property type="protein sequence ID" value="MDX5892562.1"/>
    <property type="molecule type" value="Genomic_DNA"/>
</dbReference>
<dbReference type="Pfam" id="PF00293">
    <property type="entry name" value="NUDIX"/>
    <property type="match status" value="1"/>
</dbReference>
<dbReference type="Proteomes" id="UP001281130">
    <property type="component" value="Unassembled WGS sequence"/>
</dbReference>
<dbReference type="STRING" id="42256.RradSPS_2640"/>
<dbReference type="InterPro" id="IPR000086">
    <property type="entry name" value="NUDIX_hydrolase_dom"/>
</dbReference>
<keyword evidence="6" id="KW-1185">Reference proteome</keyword>
<dbReference type="InterPro" id="IPR020084">
    <property type="entry name" value="NUDIX_hydrolase_CS"/>
</dbReference>
<feature type="domain" description="Nudix hydrolase" evidence="3">
    <location>
        <begin position="44"/>
        <end position="173"/>
    </location>
</feature>
<dbReference type="PANTHER" id="PTHR43046">
    <property type="entry name" value="GDP-MANNOSE MANNOSYL HYDROLASE"/>
    <property type="match status" value="1"/>
</dbReference>
<dbReference type="PANTHER" id="PTHR43046:SF14">
    <property type="entry name" value="MUTT_NUDIX FAMILY PROTEIN"/>
    <property type="match status" value="1"/>
</dbReference>
<reference evidence="5" key="2">
    <citation type="submission" date="2023-11" db="EMBL/GenBank/DDBJ databases">
        <title>MicrobeMod: A computational toolkit for identifying prokaryotic methylation and restriction-modification with nanopore sequencing.</title>
        <authorList>
            <person name="Crits-Christoph A."/>
            <person name="Kang S.C."/>
            <person name="Lee H."/>
            <person name="Ostrov N."/>
        </authorList>
    </citation>
    <scope>NUCLEOTIDE SEQUENCE</scope>
    <source>
        <strain evidence="5">ATCC 51242</strain>
    </source>
</reference>
<evidence type="ECO:0000259" key="3">
    <source>
        <dbReference type="PROSITE" id="PS51462"/>
    </source>
</evidence>
<proteinExistence type="predicted"/>
<protein>
    <submittedName>
        <fullName evidence="4">ADP-ribose pyrophosphatase</fullName>
    </submittedName>
    <submittedName>
        <fullName evidence="5">NUDIX domain-containing protein</fullName>
    </submittedName>
</protein>
<dbReference type="GO" id="GO:0016787">
    <property type="term" value="F:hydrolase activity"/>
    <property type="evidence" value="ECO:0007669"/>
    <property type="project" value="UniProtKB-KW"/>
</dbReference>
<dbReference type="KEGG" id="rrd:RradSPS_2640"/>
<dbReference type="PROSITE" id="PS00893">
    <property type="entry name" value="NUDIX_BOX"/>
    <property type="match status" value="1"/>
</dbReference>